<dbReference type="GO" id="GO:0000166">
    <property type="term" value="F:nucleotide binding"/>
    <property type="evidence" value="ECO:0007669"/>
    <property type="project" value="InterPro"/>
</dbReference>
<gene>
    <name evidence="2" type="ORF">NP7_06960</name>
</gene>
<proteinExistence type="predicted"/>
<dbReference type="InterPro" id="IPR044876">
    <property type="entry name" value="HRDC_dom_sf"/>
</dbReference>
<feature type="domain" description="HRDC" evidence="1">
    <location>
        <begin position="227"/>
        <end position="306"/>
    </location>
</feature>
<dbReference type="EMBL" id="CP024443">
    <property type="protein sequence ID" value="ATR79014.1"/>
    <property type="molecule type" value="Genomic_DNA"/>
</dbReference>
<dbReference type="SUPFAM" id="SSF53098">
    <property type="entry name" value="Ribonuclease H-like"/>
    <property type="match status" value="1"/>
</dbReference>
<dbReference type="RefSeq" id="WP_100270246.1">
    <property type="nucleotide sequence ID" value="NZ_CP024443.1"/>
</dbReference>
<name>A0A2D2LVH3_FAUOS</name>
<dbReference type="Proteomes" id="UP000229340">
    <property type="component" value="Chromosome"/>
</dbReference>
<reference evidence="3" key="1">
    <citation type="submission" date="2017-11" db="EMBL/GenBank/DDBJ databases">
        <title>Complete genome sequence of Moraxella osloensis NP7 isolated from human skin.</title>
        <authorList>
            <person name="Lee K."/>
            <person name="Lim J.Y."/>
            <person name="Hwang I."/>
        </authorList>
    </citation>
    <scope>NUCLEOTIDE SEQUENCE [LARGE SCALE GENOMIC DNA]</scope>
    <source>
        <strain evidence="3">NP7</strain>
    </source>
</reference>
<dbReference type="InterPro" id="IPR012337">
    <property type="entry name" value="RNaseH-like_sf"/>
</dbReference>
<dbReference type="STRING" id="34062.AXE82_03120"/>
<accession>A0A2D2LVH3</accession>
<dbReference type="Pfam" id="PF00570">
    <property type="entry name" value="HRDC"/>
    <property type="match status" value="1"/>
</dbReference>
<dbReference type="CDD" id="cd06142">
    <property type="entry name" value="RNaseD_exo"/>
    <property type="match status" value="1"/>
</dbReference>
<dbReference type="GO" id="GO:0008408">
    <property type="term" value="F:3'-5' exonuclease activity"/>
    <property type="evidence" value="ECO:0007669"/>
    <property type="project" value="InterPro"/>
</dbReference>
<dbReference type="Gene3D" id="1.10.150.80">
    <property type="entry name" value="HRDC domain"/>
    <property type="match status" value="2"/>
</dbReference>
<dbReference type="InterPro" id="IPR051086">
    <property type="entry name" value="RNase_D-like"/>
</dbReference>
<organism evidence="2 3">
    <name type="scientific">Faucicola osloensis</name>
    <name type="common">Moraxella osloensis</name>
    <dbReference type="NCBI Taxonomy" id="34062"/>
    <lineage>
        <taxon>Bacteria</taxon>
        <taxon>Pseudomonadati</taxon>
        <taxon>Pseudomonadota</taxon>
        <taxon>Gammaproteobacteria</taxon>
        <taxon>Moraxellales</taxon>
        <taxon>Moraxellaceae</taxon>
        <taxon>Faucicola</taxon>
    </lineage>
</organism>
<dbReference type="InterPro" id="IPR036397">
    <property type="entry name" value="RNaseH_sf"/>
</dbReference>
<protein>
    <submittedName>
        <fullName evidence="2">Ribonuclease D</fullName>
    </submittedName>
</protein>
<evidence type="ECO:0000313" key="2">
    <source>
        <dbReference type="EMBL" id="ATR79014.1"/>
    </source>
</evidence>
<dbReference type="InterPro" id="IPR002562">
    <property type="entry name" value="3'-5'_exonuclease_dom"/>
</dbReference>
<sequence>MLSQNPLSPAQLQQLHDLPIHWVKTQDALFALLDDLEQVDTIALDTEFIKRDTFFPILALIQINTGKAIYLIDAPKLYLEEFWEVLADIPTVVLHACGEDLGIYYLLSNLPALRNVFDTQIGLGFLTGENSLGYQKSLQETIAVHVDKGESQSDWLQRPLTPEQESYAVDDVRYLLPMFVTIKTQLTEQGLWQYAVEDCQSYTQEIFANFSTPDNALYLSVADYRDNREQLAMLQTLCEWREQLAKSINRPRTFILRPQALREIVEKPPFSMKQLSFTSIKPNVIRMYGQEILTLIDKVRKEDDAAYPPLLPLPYRSLSSDVQKQLEKAIKQHGQTLSIDETVLMRKKWLSELYAYAVAAEKPALSPWLSGWRKSWIMAEIVPILDTVIAKNLPSSEHETTAE</sequence>
<dbReference type="GO" id="GO:0006139">
    <property type="term" value="P:nucleobase-containing compound metabolic process"/>
    <property type="evidence" value="ECO:0007669"/>
    <property type="project" value="InterPro"/>
</dbReference>
<dbReference type="PANTHER" id="PTHR47649:SF1">
    <property type="entry name" value="RIBONUCLEASE D"/>
    <property type="match status" value="1"/>
</dbReference>
<evidence type="ECO:0000313" key="3">
    <source>
        <dbReference type="Proteomes" id="UP000229340"/>
    </source>
</evidence>
<dbReference type="PANTHER" id="PTHR47649">
    <property type="entry name" value="RIBONUCLEASE D"/>
    <property type="match status" value="1"/>
</dbReference>
<dbReference type="SMART" id="SM00474">
    <property type="entry name" value="35EXOc"/>
    <property type="match status" value="1"/>
</dbReference>
<evidence type="ECO:0000259" key="1">
    <source>
        <dbReference type="PROSITE" id="PS50967"/>
    </source>
</evidence>
<dbReference type="SUPFAM" id="SSF47819">
    <property type="entry name" value="HRDC-like"/>
    <property type="match status" value="2"/>
</dbReference>
<dbReference type="InterPro" id="IPR010997">
    <property type="entry name" value="HRDC-like_sf"/>
</dbReference>
<dbReference type="InterPro" id="IPR002121">
    <property type="entry name" value="HRDC_dom"/>
</dbReference>
<dbReference type="Pfam" id="PF01612">
    <property type="entry name" value="DNA_pol_A_exo1"/>
    <property type="match status" value="1"/>
</dbReference>
<dbReference type="GO" id="GO:0003676">
    <property type="term" value="F:nucleic acid binding"/>
    <property type="evidence" value="ECO:0007669"/>
    <property type="project" value="InterPro"/>
</dbReference>
<dbReference type="AlphaFoldDB" id="A0A2D2LVH3"/>
<dbReference type="PROSITE" id="PS50967">
    <property type="entry name" value="HRDC"/>
    <property type="match status" value="1"/>
</dbReference>
<dbReference type="Gene3D" id="3.30.420.10">
    <property type="entry name" value="Ribonuclease H-like superfamily/Ribonuclease H"/>
    <property type="match status" value="1"/>
</dbReference>